<proteinExistence type="predicted"/>
<keyword evidence="2" id="KW-1185">Reference proteome</keyword>
<name>A0AC60PL55_IXOPE</name>
<comment type="caution">
    <text evidence="1">The sequence shown here is derived from an EMBL/GenBank/DDBJ whole genome shotgun (WGS) entry which is preliminary data.</text>
</comment>
<protein>
    <submittedName>
        <fullName evidence="1">Uncharacterized protein</fullName>
    </submittedName>
</protein>
<evidence type="ECO:0000313" key="1">
    <source>
        <dbReference type="EMBL" id="KAG0421276.1"/>
    </source>
</evidence>
<reference evidence="1 2" key="1">
    <citation type="journal article" date="2020" name="Cell">
        <title>Large-Scale Comparative Analyses of Tick Genomes Elucidate Their Genetic Diversity and Vector Capacities.</title>
        <authorList>
            <consortium name="Tick Genome and Microbiome Consortium (TIGMIC)"/>
            <person name="Jia N."/>
            <person name="Wang J."/>
            <person name="Shi W."/>
            <person name="Du L."/>
            <person name="Sun Y."/>
            <person name="Zhan W."/>
            <person name="Jiang J.F."/>
            <person name="Wang Q."/>
            <person name="Zhang B."/>
            <person name="Ji P."/>
            <person name="Bell-Sakyi L."/>
            <person name="Cui X.M."/>
            <person name="Yuan T.T."/>
            <person name="Jiang B.G."/>
            <person name="Yang W.F."/>
            <person name="Lam T.T."/>
            <person name="Chang Q.C."/>
            <person name="Ding S.J."/>
            <person name="Wang X.J."/>
            <person name="Zhu J.G."/>
            <person name="Ruan X.D."/>
            <person name="Zhao L."/>
            <person name="Wei J.T."/>
            <person name="Ye R.Z."/>
            <person name="Que T.C."/>
            <person name="Du C.H."/>
            <person name="Zhou Y.H."/>
            <person name="Cheng J.X."/>
            <person name="Dai P.F."/>
            <person name="Guo W.B."/>
            <person name="Han X.H."/>
            <person name="Huang E.J."/>
            <person name="Li L.F."/>
            <person name="Wei W."/>
            <person name="Gao Y.C."/>
            <person name="Liu J.Z."/>
            <person name="Shao H.Z."/>
            <person name="Wang X."/>
            <person name="Wang C.C."/>
            <person name="Yang T.C."/>
            <person name="Huo Q.B."/>
            <person name="Li W."/>
            <person name="Chen H.Y."/>
            <person name="Chen S.E."/>
            <person name="Zhou L.G."/>
            <person name="Ni X.B."/>
            <person name="Tian J.H."/>
            <person name="Sheng Y."/>
            <person name="Liu T."/>
            <person name="Pan Y.S."/>
            <person name="Xia L.Y."/>
            <person name="Li J."/>
            <person name="Zhao F."/>
            <person name="Cao W.C."/>
        </authorList>
    </citation>
    <scope>NUCLEOTIDE SEQUENCE [LARGE SCALE GENOMIC DNA]</scope>
    <source>
        <strain evidence="1">Iper-2018</strain>
    </source>
</reference>
<gene>
    <name evidence="1" type="ORF">HPB47_002824</name>
</gene>
<evidence type="ECO:0000313" key="2">
    <source>
        <dbReference type="Proteomes" id="UP000805193"/>
    </source>
</evidence>
<organism evidence="1 2">
    <name type="scientific">Ixodes persulcatus</name>
    <name type="common">Taiga tick</name>
    <dbReference type="NCBI Taxonomy" id="34615"/>
    <lineage>
        <taxon>Eukaryota</taxon>
        <taxon>Metazoa</taxon>
        <taxon>Ecdysozoa</taxon>
        <taxon>Arthropoda</taxon>
        <taxon>Chelicerata</taxon>
        <taxon>Arachnida</taxon>
        <taxon>Acari</taxon>
        <taxon>Parasitiformes</taxon>
        <taxon>Ixodida</taxon>
        <taxon>Ixodoidea</taxon>
        <taxon>Ixodidae</taxon>
        <taxon>Ixodinae</taxon>
        <taxon>Ixodes</taxon>
    </lineage>
</organism>
<accession>A0AC60PL55</accession>
<dbReference type="EMBL" id="JABSTQ010010393">
    <property type="protein sequence ID" value="KAG0421276.1"/>
    <property type="molecule type" value="Genomic_DNA"/>
</dbReference>
<sequence>MGRRRAGARRPLTSTSALTAGRWLAAPSARASGSSAGARLGPPATSHTHTHGTPGLREQGRRGRDSSARPNGGPSASERPRMASRRGLPRRCGSRGTRGPANRSAPRTVTSRVTHCFFNGGPFAPALAVGKKAFFFNEKRARTRRARRPSSRSPAVSADARRSPGEVPASGAPYMAREARSARRRATGALLGRRAATSGEGESAKDVRWPPPSPCRLAGTDAWADSGPAADSDHPECCRPGSGGAQSRHWERQRAFRSSEGRASRNF</sequence>
<dbReference type="Proteomes" id="UP000805193">
    <property type="component" value="Unassembled WGS sequence"/>
</dbReference>